<evidence type="ECO:0008006" key="4">
    <source>
        <dbReference type="Google" id="ProtNLM"/>
    </source>
</evidence>
<gene>
    <name evidence="2" type="ORF">LK07_04065</name>
</gene>
<evidence type="ECO:0000256" key="1">
    <source>
        <dbReference type="SAM" id="MobiDB-lite"/>
    </source>
</evidence>
<keyword evidence="3" id="KW-1185">Reference proteome</keyword>
<sequence>MPAYGPPPAYAHPVLRIHDARTGESAAAAPARRGLTRIGAHASGLDPTALRVLLTADLLARALELGGTPVWTILSAPNRQAELRTAATTLSIRPFEDGRDVASGLGEAQAIHVVAQPGAYPPGAGPVVAVAPVEWQQPEQPDSEVGRGTGAGAGPGSGDATRPPWPGPTGPSSGPHSHRPHRPHRPHHPPLPLADLLTDPAALRLALLRVPRSEPVRLDGAVLADAAGRLAHWRRAVAGWARRPSRPVPDAVRTRLRAAWEDDLDLPAVLDVLRDVENAPDLPDGARFETYAYADRLLALDLARDLGTLA</sequence>
<dbReference type="Proteomes" id="UP000031501">
    <property type="component" value="Chromosome"/>
</dbReference>
<dbReference type="AlphaFoldDB" id="A0A221NTQ5"/>
<evidence type="ECO:0000313" key="3">
    <source>
        <dbReference type="Proteomes" id="UP000031501"/>
    </source>
</evidence>
<name>A0A221NTQ5_9ACTN</name>
<accession>A0A221NTQ5</accession>
<dbReference type="KEGG" id="splu:LK06_002980"/>
<reference evidence="2 3" key="1">
    <citation type="submission" date="2017-07" db="EMBL/GenBank/DDBJ databases">
        <title>Genome sequence of Streptomyces pluripotens MUSC 137T.</title>
        <authorList>
            <person name="Ser H.-L."/>
            <person name="Lee L.-H."/>
        </authorList>
    </citation>
    <scope>NUCLEOTIDE SEQUENCE [LARGE SCALE GENOMIC DNA]</scope>
    <source>
        <strain evidence="2 3">MUSC 137</strain>
    </source>
</reference>
<organism evidence="2 3">
    <name type="scientific">Streptomyces pluripotens</name>
    <dbReference type="NCBI Taxonomy" id="1355015"/>
    <lineage>
        <taxon>Bacteria</taxon>
        <taxon>Bacillati</taxon>
        <taxon>Actinomycetota</taxon>
        <taxon>Actinomycetes</taxon>
        <taxon>Kitasatosporales</taxon>
        <taxon>Streptomycetaceae</taxon>
        <taxon>Streptomyces</taxon>
    </lineage>
</organism>
<dbReference type="Gene3D" id="1.20.120.640">
    <property type="entry name" value="Anticodon-binding domain of a subclass of class I aminoacyl-tRNA synthetases"/>
    <property type="match status" value="1"/>
</dbReference>
<feature type="region of interest" description="Disordered" evidence="1">
    <location>
        <begin position="138"/>
        <end position="195"/>
    </location>
</feature>
<dbReference type="OrthoDB" id="4458334at2"/>
<dbReference type="STRING" id="1355015.LK06_002980"/>
<protein>
    <recommendedName>
        <fullName evidence="4">Cysteinyl-tRNA synthetase</fullName>
    </recommendedName>
</protein>
<proteinExistence type="predicted"/>
<feature type="compositionally biased region" description="Basic residues" evidence="1">
    <location>
        <begin position="176"/>
        <end position="188"/>
    </location>
</feature>
<feature type="compositionally biased region" description="Gly residues" evidence="1">
    <location>
        <begin position="147"/>
        <end position="157"/>
    </location>
</feature>
<evidence type="ECO:0000313" key="2">
    <source>
        <dbReference type="EMBL" id="ASN23341.1"/>
    </source>
</evidence>
<dbReference type="EMBL" id="CP022433">
    <property type="protein sequence ID" value="ASN23341.1"/>
    <property type="molecule type" value="Genomic_DNA"/>
</dbReference>